<dbReference type="Proteomes" id="UP000037510">
    <property type="component" value="Unassembled WGS sequence"/>
</dbReference>
<accession>A0A0L7KZ87</accession>
<dbReference type="AlphaFoldDB" id="A0A0L7KZ87"/>
<feature type="compositionally biased region" description="Basic residues" evidence="1">
    <location>
        <begin position="35"/>
        <end position="51"/>
    </location>
</feature>
<dbReference type="EMBL" id="JTDY01004248">
    <property type="protein sequence ID" value="KOB68391.1"/>
    <property type="molecule type" value="Genomic_DNA"/>
</dbReference>
<evidence type="ECO:0000313" key="3">
    <source>
        <dbReference type="Proteomes" id="UP000037510"/>
    </source>
</evidence>
<keyword evidence="3" id="KW-1185">Reference proteome</keyword>
<comment type="caution">
    <text evidence="2">The sequence shown here is derived from an EMBL/GenBank/DDBJ whole genome shotgun (WGS) entry which is preliminary data.</text>
</comment>
<organism evidence="2 3">
    <name type="scientific">Operophtera brumata</name>
    <name type="common">Winter moth</name>
    <name type="synonym">Phalaena brumata</name>
    <dbReference type="NCBI Taxonomy" id="104452"/>
    <lineage>
        <taxon>Eukaryota</taxon>
        <taxon>Metazoa</taxon>
        <taxon>Ecdysozoa</taxon>
        <taxon>Arthropoda</taxon>
        <taxon>Hexapoda</taxon>
        <taxon>Insecta</taxon>
        <taxon>Pterygota</taxon>
        <taxon>Neoptera</taxon>
        <taxon>Endopterygota</taxon>
        <taxon>Lepidoptera</taxon>
        <taxon>Glossata</taxon>
        <taxon>Ditrysia</taxon>
        <taxon>Geometroidea</taxon>
        <taxon>Geometridae</taxon>
        <taxon>Larentiinae</taxon>
        <taxon>Operophtera</taxon>
    </lineage>
</organism>
<evidence type="ECO:0000256" key="1">
    <source>
        <dbReference type="SAM" id="MobiDB-lite"/>
    </source>
</evidence>
<name>A0A0L7KZ87_OPEBR</name>
<feature type="region of interest" description="Disordered" evidence="1">
    <location>
        <begin position="35"/>
        <end position="84"/>
    </location>
</feature>
<evidence type="ECO:0000313" key="2">
    <source>
        <dbReference type="EMBL" id="KOB68391.1"/>
    </source>
</evidence>
<gene>
    <name evidence="2" type="ORF">OBRU01_18329</name>
</gene>
<proteinExistence type="predicted"/>
<protein>
    <submittedName>
        <fullName evidence="2">Uncharacterized protein</fullName>
    </submittedName>
</protein>
<reference evidence="2 3" key="1">
    <citation type="journal article" date="2015" name="Genome Biol. Evol.">
        <title>The genome of winter moth (Operophtera brumata) provides a genomic perspective on sexual dimorphism and phenology.</title>
        <authorList>
            <person name="Derks M.F."/>
            <person name="Smit S."/>
            <person name="Salis L."/>
            <person name="Schijlen E."/>
            <person name="Bossers A."/>
            <person name="Mateman C."/>
            <person name="Pijl A.S."/>
            <person name="de Ridder D."/>
            <person name="Groenen M.A."/>
            <person name="Visser M.E."/>
            <person name="Megens H.J."/>
        </authorList>
    </citation>
    <scope>NUCLEOTIDE SEQUENCE [LARGE SCALE GENOMIC DNA]</scope>
    <source>
        <strain evidence="2">WM2013NL</strain>
        <tissue evidence="2">Head and thorax</tissue>
    </source>
</reference>
<sequence length="142" mass="15150">MPLFPYLPGTAVPPGLNPQSVCCRADDARKNRINRKAGATRRKPARSRHMSLGREAGALRTGRTSSRQKTARHTGHVQRPASHCAGGVEPARAAHQRAMHDTHHSTLPIKRLQGWHSGGPPTRCGASILPAVAGLALGRSAL</sequence>